<evidence type="ECO:0000256" key="2">
    <source>
        <dbReference type="SAM" id="MobiDB-lite"/>
    </source>
</evidence>
<feature type="region of interest" description="Disordered" evidence="2">
    <location>
        <begin position="198"/>
        <end position="221"/>
    </location>
</feature>
<gene>
    <name evidence="3" type="ORF">K435DRAFT_783486</name>
</gene>
<reference evidence="3 4" key="1">
    <citation type="journal article" date="2019" name="Nat. Ecol. Evol.">
        <title>Megaphylogeny resolves global patterns of mushroom evolution.</title>
        <authorList>
            <person name="Varga T."/>
            <person name="Krizsan K."/>
            <person name="Foldi C."/>
            <person name="Dima B."/>
            <person name="Sanchez-Garcia M."/>
            <person name="Sanchez-Ramirez S."/>
            <person name="Szollosi G.J."/>
            <person name="Szarkandi J.G."/>
            <person name="Papp V."/>
            <person name="Albert L."/>
            <person name="Andreopoulos W."/>
            <person name="Angelini C."/>
            <person name="Antonin V."/>
            <person name="Barry K.W."/>
            <person name="Bougher N.L."/>
            <person name="Buchanan P."/>
            <person name="Buyck B."/>
            <person name="Bense V."/>
            <person name="Catcheside P."/>
            <person name="Chovatia M."/>
            <person name="Cooper J."/>
            <person name="Damon W."/>
            <person name="Desjardin D."/>
            <person name="Finy P."/>
            <person name="Geml J."/>
            <person name="Haridas S."/>
            <person name="Hughes K."/>
            <person name="Justo A."/>
            <person name="Karasinski D."/>
            <person name="Kautmanova I."/>
            <person name="Kiss B."/>
            <person name="Kocsube S."/>
            <person name="Kotiranta H."/>
            <person name="LaButti K.M."/>
            <person name="Lechner B.E."/>
            <person name="Liimatainen K."/>
            <person name="Lipzen A."/>
            <person name="Lukacs Z."/>
            <person name="Mihaltcheva S."/>
            <person name="Morgado L.N."/>
            <person name="Niskanen T."/>
            <person name="Noordeloos M.E."/>
            <person name="Ohm R.A."/>
            <person name="Ortiz-Santana B."/>
            <person name="Ovrebo C."/>
            <person name="Racz N."/>
            <person name="Riley R."/>
            <person name="Savchenko A."/>
            <person name="Shiryaev A."/>
            <person name="Soop K."/>
            <person name="Spirin V."/>
            <person name="Szebenyi C."/>
            <person name="Tomsovsky M."/>
            <person name="Tulloss R.E."/>
            <person name="Uehling J."/>
            <person name="Grigoriev I.V."/>
            <person name="Vagvolgyi C."/>
            <person name="Papp T."/>
            <person name="Martin F.M."/>
            <person name="Miettinen O."/>
            <person name="Hibbett D.S."/>
            <person name="Nagy L.G."/>
        </authorList>
    </citation>
    <scope>NUCLEOTIDE SEQUENCE [LARGE SCALE GENOMIC DNA]</scope>
    <source>
        <strain evidence="3 4">CBS 962.96</strain>
    </source>
</reference>
<feature type="region of interest" description="Disordered" evidence="2">
    <location>
        <begin position="136"/>
        <end position="174"/>
    </location>
</feature>
<name>A0A4V4HCX8_DENBC</name>
<dbReference type="EMBL" id="ML179568">
    <property type="protein sequence ID" value="THU85035.1"/>
    <property type="molecule type" value="Genomic_DNA"/>
</dbReference>
<keyword evidence="1" id="KW-0175">Coiled coil</keyword>
<organism evidence="3 4">
    <name type="scientific">Dendrothele bispora (strain CBS 962.96)</name>
    <dbReference type="NCBI Taxonomy" id="1314807"/>
    <lineage>
        <taxon>Eukaryota</taxon>
        <taxon>Fungi</taxon>
        <taxon>Dikarya</taxon>
        <taxon>Basidiomycota</taxon>
        <taxon>Agaricomycotina</taxon>
        <taxon>Agaricomycetes</taxon>
        <taxon>Agaricomycetidae</taxon>
        <taxon>Agaricales</taxon>
        <taxon>Agaricales incertae sedis</taxon>
        <taxon>Dendrothele</taxon>
    </lineage>
</organism>
<dbReference type="OrthoDB" id="6474464at2759"/>
<evidence type="ECO:0000313" key="3">
    <source>
        <dbReference type="EMBL" id="THU85035.1"/>
    </source>
</evidence>
<protein>
    <submittedName>
        <fullName evidence="3">Uncharacterized protein</fullName>
    </submittedName>
</protein>
<dbReference type="AlphaFoldDB" id="A0A4V4HCX8"/>
<evidence type="ECO:0000256" key="1">
    <source>
        <dbReference type="SAM" id="Coils"/>
    </source>
</evidence>
<sequence>MSVLGRQTEKVAVLAPAIKANNELARLREILEMRTKEQTEEIANIQERLEEEVKEAIKGKLRDQAMEMLREAVSDKVHERVQNQLNSKIPQELRHQVKSHRRQVLEIKTNIHNINARSFNSSLRSTTDALRPLLRPLPSAEQSPAPSGATSGSDPTPTDPAPAPTPSDSFPATLGDLWSLSADQARQLVVDYGLSSSVVASPSSTSPGKKPASSSTASGEREDDINKLMYYIGVRPFQAPTRPNISVAIPGRPTFIVSPHNGYEY</sequence>
<feature type="coiled-coil region" evidence="1">
    <location>
        <begin position="28"/>
        <end position="55"/>
    </location>
</feature>
<keyword evidence="4" id="KW-1185">Reference proteome</keyword>
<evidence type="ECO:0000313" key="4">
    <source>
        <dbReference type="Proteomes" id="UP000297245"/>
    </source>
</evidence>
<dbReference type="Proteomes" id="UP000297245">
    <property type="component" value="Unassembled WGS sequence"/>
</dbReference>
<proteinExistence type="predicted"/>
<accession>A0A4V4HCX8</accession>
<feature type="compositionally biased region" description="Low complexity" evidence="2">
    <location>
        <begin position="198"/>
        <end position="207"/>
    </location>
</feature>